<evidence type="ECO:0000313" key="6">
    <source>
        <dbReference type="Proteomes" id="UP000190834"/>
    </source>
</evidence>
<dbReference type="GO" id="GO:0005737">
    <property type="term" value="C:cytoplasm"/>
    <property type="evidence" value="ECO:0007669"/>
    <property type="project" value="UniProtKB-SubCell"/>
</dbReference>
<reference evidence="6" key="1">
    <citation type="submission" date="2017-02" db="EMBL/GenBank/DDBJ databases">
        <authorList>
            <person name="Varghese N."/>
            <person name="Submissions S."/>
        </authorList>
    </citation>
    <scope>NUCLEOTIDE SEQUENCE [LARGE SCALE GENOMIC DNA]</scope>
    <source>
        <strain evidence="6">DSM 19608</strain>
    </source>
</reference>
<dbReference type="NCBIfam" id="NF001238">
    <property type="entry name" value="PRK00211.1"/>
    <property type="match status" value="1"/>
</dbReference>
<dbReference type="InterPro" id="IPR003787">
    <property type="entry name" value="Sulphur_relay_DsrE/F-like"/>
</dbReference>
<dbReference type="GeneID" id="70584632"/>
<evidence type="ECO:0000256" key="1">
    <source>
        <dbReference type="ARBA" id="ARBA00002850"/>
    </source>
</evidence>
<organism evidence="5 6">
    <name type="scientific">Vibrio cincinnatiensis DSM 19608</name>
    <dbReference type="NCBI Taxonomy" id="1123491"/>
    <lineage>
        <taxon>Bacteria</taxon>
        <taxon>Pseudomonadati</taxon>
        <taxon>Pseudomonadota</taxon>
        <taxon>Gammaproteobacteria</taxon>
        <taxon>Vibrionales</taxon>
        <taxon>Vibrionaceae</taxon>
        <taxon>Vibrio</taxon>
    </lineage>
</organism>
<comment type="similarity">
    <text evidence="3">Belongs to the DsrF/TusC family.</text>
</comment>
<accession>A0A1T4S8G9</accession>
<evidence type="ECO:0000256" key="3">
    <source>
        <dbReference type="ARBA" id="ARBA00005996"/>
    </source>
</evidence>
<gene>
    <name evidence="5" type="ORF">SAMN02745782_03078</name>
</gene>
<evidence type="ECO:0000256" key="2">
    <source>
        <dbReference type="ARBA" id="ARBA00004496"/>
    </source>
</evidence>
<dbReference type="AlphaFoldDB" id="A0A1T4S8G9"/>
<keyword evidence="6" id="KW-1185">Reference proteome</keyword>
<protein>
    <recommendedName>
        <fullName evidence="4">Protein TusC homolog</fullName>
    </recommendedName>
</protein>
<sequence>MKKIAFIFHSSPHASSAGREGLDALLATSAYHDNLAVFFVAEGVLQLVKNQQPEHILSRDYLSAFKLLDLYDIEQRYVCQQSLAEWGMVTDDLLIEVQPLTPEAIAERWQSFDQVLTF</sequence>
<dbReference type="STRING" id="1123491.SAMN02745782_03078"/>
<evidence type="ECO:0000256" key="4">
    <source>
        <dbReference type="ARBA" id="ARBA00017149"/>
    </source>
</evidence>
<dbReference type="InterPro" id="IPR027396">
    <property type="entry name" value="DsrEFH-like"/>
</dbReference>
<dbReference type="Proteomes" id="UP000190834">
    <property type="component" value="Unassembled WGS sequence"/>
</dbReference>
<comment type="subcellular location">
    <subcellularLocation>
        <location evidence="2">Cytoplasm</location>
    </subcellularLocation>
</comment>
<dbReference type="PANTHER" id="PTHR38780:SF1">
    <property type="entry name" value="PROTEIN TUSC"/>
    <property type="match status" value="1"/>
</dbReference>
<dbReference type="PANTHER" id="PTHR38780">
    <property type="entry name" value="PROTEIN TUSC"/>
    <property type="match status" value="1"/>
</dbReference>
<dbReference type="Gene3D" id="3.40.1260.10">
    <property type="entry name" value="DsrEFH-like"/>
    <property type="match status" value="1"/>
</dbReference>
<evidence type="ECO:0000313" key="5">
    <source>
        <dbReference type="EMBL" id="SKA24457.1"/>
    </source>
</evidence>
<name>A0A1T4S8G9_VIBCI</name>
<dbReference type="RefSeq" id="WP_078927415.1">
    <property type="nucleotide sequence ID" value="NZ_FUXB01000020.1"/>
</dbReference>
<dbReference type="OrthoDB" id="9789418at2"/>
<dbReference type="Pfam" id="PF02635">
    <property type="entry name" value="DsrE"/>
    <property type="match status" value="1"/>
</dbReference>
<dbReference type="InterPro" id="IPR017462">
    <property type="entry name" value="Sulphur_relay_TusC/DsrF"/>
</dbReference>
<proteinExistence type="inferred from homology"/>
<dbReference type="SUPFAM" id="SSF75169">
    <property type="entry name" value="DsrEFH-like"/>
    <property type="match status" value="1"/>
</dbReference>
<dbReference type="NCBIfam" id="TIGR03010">
    <property type="entry name" value="sulf_tusC_dsrF"/>
    <property type="match status" value="1"/>
</dbReference>
<dbReference type="EMBL" id="FUXB01000020">
    <property type="protein sequence ID" value="SKA24457.1"/>
    <property type="molecule type" value="Genomic_DNA"/>
</dbReference>
<comment type="function">
    <text evidence="1">Could be part of a sulfur-relay system.</text>
</comment>